<dbReference type="Pfam" id="PF12710">
    <property type="entry name" value="HAD"/>
    <property type="match status" value="1"/>
</dbReference>
<dbReference type="InterPro" id="IPR023214">
    <property type="entry name" value="HAD_sf"/>
</dbReference>
<dbReference type="InterPro" id="IPR023198">
    <property type="entry name" value="PGP-like_dom2"/>
</dbReference>
<comment type="caution">
    <text evidence="1">The sequence shown here is derived from an EMBL/GenBank/DDBJ whole genome shotgun (WGS) entry which is preliminary data.</text>
</comment>
<dbReference type="Proteomes" id="UP001230426">
    <property type="component" value="Unassembled WGS sequence"/>
</dbReference>
<evidence type="ECO:0000313" key="1">
    <source>
        <dbReference type="EMBL" id="MDP9864801.1"/>
    </source>
</evidence>
<organism evidence="1 2">
    <name type="scientific">Streptosporangium brasiliense</name>
    <dbReference type="NCBI Taxonomy" id="47480"/>
    <lineage>
        <taxon>Bacteria</taxon>
        <taxon>Bacillati</taxon>
        <taxon>Actinomycetota</taxon>
        <taxon>Actinomycetes</taxon>
        <taxon>Streptosporangiales</taxon>
        <taxon>Streptosporangiaceae</taxon>
        <taxon>Streptosporangium</taxon>
    </lineage>
</organism>
<proteinExistence type="predicted"/>
<dbReference type="RefSeq" id="WP_306863254.1">
    <property type="nucleotide sequence ID" value="NZ_JAUSRB010000002.1"/>
</dbReference>
<dbReference type="Gene3D" id="1.10.150.240">
    <property type="entry name" value="Putative phosphatase, domain 2"/>
    <property type="match status" value="1"/>
</dbReference>
<keyword evidence="2" id="KW-1185">Reference proteome</keyword>
<sequence length="236" mass="25233">MGSLRTLVLWDIDHTLINADGIGRDIYAHAFRAVTGQSMERVAAMAGRTDWAITVETLRMHGVEVSDRLLESFGTALAEAFVVHEAAVSERGRVLTGVREVLDVLAGRGDVVQSVLTGNMEPLAIGKLRAFGLEHFVDFEVGAYGMDHEDRAVLVGLAQERAARKYGEPFTMRNTVLVGDTPNDVLAGHLGGARVVAVATGSSDVQALKEAGAELVLEDLTDTDAVVRAVLVVADR</sequence>
<protein>
    <submittedName>
        <fullName evidence="1">Phosphoglycolate phosphatase-like HAD superfamily hydrolase</fullName>
    </submittedName>
</protein>
<evidence type="ECO:0000313" key="2">
    <source>
        <dbReference type="Proteomes" id="UP001230426"/>
    </source>
</evidence>
<dbReference type="EMBL" id="JAUSRB010000002">
    <property type="protein sequence ID" value="MDP9864801.1"/>
    <property type="molecule type" value="Genomic_DNA"/>
</dbReference>
<dbReference type="PANTHER" id="PTHR43434">
    <property type="entry name" value="PHOSPHOGLYCOLATE PHOSPHATASE"/>
    <property type="match status" value="1"/>
</dbReference>
<accession>A0ABT9R7E3</accession>
<dbReference type="Gene3D" id="3.40.50.1000">
    <property type="entry name" value="HAD superfamily/HAD-like"/>
    <property type="match status" value="1"/>
</dbReference>
<gene>
    <name evidence="1" type="ORF">J2S55_004067</name>
</gene>
<dbReference type="InterPro" id="IPR050155">
    <property type="entry name" value="HAD-like_hydrolase_sf"/>
</dbReference>
<reference evidence="1 2" key="1">
    <citation type="submission" date="2023-07" db="EMBL/GenBank/DDBJ databases">
        <title>Sequencing the genomes of 1000 actinobacteria strains.</title>
        <authorList>
            <person name="Klenk H.-P."/>
        </authorList>
    </citation>
    <scope>NUCLEOTIDE SEQUENCE [LARGE SCALE GENOMIC DNA]</scope>
    <source>
        <strain evidence="1 2">DSM 44109</strain>
    </source>
</reference>
<dbReference type="PANTHER" id="PTHR43434:SF1">
    <property type="entry name" value="PHOSPHOGLYCOLATE PHOSPHATASE"/>
    <property type="match status" value="1"/>
</dbReference>
<name>A0ABT9R7E3_9ACTN</name>
<dbReference type="InterPro" id="IPR036412">
    <property type="entry name" value="HAD-like_sf"/>
</dbReference>
<dbReference type="SUPFAM" id="SSF56784">
    <property type="entry name" value="HAD-like"/>
    <property type="match status" value="1"/>
</dbReference>